<dbReference type="OrthoDB" id="108771at2"/>
<keyword evidence="2" id="KW-0805">Transcription regulation</keyword>
<dbReference type="InterPro" id="IPR036388">
    <property type="entry name" value="WH-like_DNA-bd_sf"/>
</dbReference>
<feature type="domain" description="HTH lysR-type" evidence="5">
    <location>
        <begin position="9"/>
        <end position="66"/>
    </location>
</feature>
<comment type="caution">
    <text evidence="6">The sequence shown here is derived from an EMBL/GenBank/DDBJ whole genome shotgun (WGS) entry which is preliminary data.</text>
</comment>
<dbReference type="Gene3D" id="1.10.10.10">
    <property type="entry name" value="Winged helix-like DNA-binding domain superfamily/Winged helix DNA-binding domain"/>
    <property type="match status" value="1"/>
</dbReference>
<evidence type="ECO:0000313" key="7">
    <source>
        <dbReference type="Proteomes" id="UP000005561"/>
    </source>
</evidence>
<dbReference type="CDD" id="cd08414">
    <property type="entry name" value="PBP2_LTTR_aromatics_like"/>
    <property type="match status" value="1"/>
</dbReference>
<keyword evidence="4" id="KW-0804">Transcription</keyword>
<sequence length="301" mass="34186">MLMIWRRYMNINQLRYFLDAARLCNFTKAAEKNYISQSAITQQIKSLEQELETELFIRDKRKVELSPAGSVFIHEAEAILSRIVQAKEKILSVSMGVSGILRIGFIKGYEASDFPNVIQCFCEKNPGVNVSLTRENPVALLDKLNDKELDIIFLVGFDSVLHPELNSHLICRHPLFVTMSHRHPLSYRTGISRKELATEAIITNNTDEQLEEDISKILQQFLGAGYMPNFIRQEDIDTIPIMVSSGIGISIVPEFIAKRWQNEMNLICIPLEGENEIAFSHAVWGQKNSNPALSRFISMLG</sequence>
<evidence type="ECO:0000313" key="6">
    <source>
        <dbReference type="EMBL" id="EET59329.1"/>
    </source>
</evidence>
<name>C6LJ09_9FIRM</name>
<keyword evidence="3" id="KW-0238">DNA-binding</keyword>
<dbReference type="STRING" id="168384.SAMN05660368_00792"/>
<dbReference type="SUPFAM" id="SSF46785">
    <property type="entry name" value="Winged helix' DNA-binding domain"/>
    <property type="match status" value="1"/>
</dbReference>
<keyword evidence="7" id="KW-1185">Reference proteome</keyword>
<dbReference type="GO" id="GO:0003700">
    <property type="term" value="F:DNA-binding transcription factor activity"/>
    <property type="evidence" value="ECO:0007669"/>
    <property type="project" value="InterPro"/>
</dbReference>
<proteinExistence type="inferred from homology"/>
<dbReference type="GO" id="GO:0003677">
    <property type="term" value="F:DNA binding"/>
    <property type="evidence" value="ECO:0007669"/>
    <property type="project" value="UniProtKB-KW"/>
</dbReference>
<dbReference type="Pfam" id="PF00126">
    <property type="entry name" value="HTH_1"/>
    <property type="match status" value="1"/>
</dbReference>
<dbReference type="GO" id="GO:0032993">
    <property type="term" value="C:protein-DNA complex"/>
    <property type="evidence" value="ECO:0007669"/>
    <property type="project" value="TreeGrafter"/>
</dbReference>
<dbReference type="EMBL" id="ACCL02000019">
    <property type="protein sequence ID" value="EET59329.1"/>
    <property type="molecule type" value="Genomic_DNA"/>
</dbReference>
<evidence type="ECO:0000256" key="3">
    <source>
        <dbReference type="ARBA" id="ARBA00023125"/>
    </source>
</evidence>
<dbReference type="PROSITE" id="PS50931">
    <property type="entry name" value="HTH_LYSR"/>
    <property type="match status" value="1"/>
</dbReference>
<reference evidence="6" key="1">
    <citation type="submission" date="2009-07" db="EMBL/GenBank/DDBJ databases">
        <authorList>
            <person name="Weinstock G."/>
            <person name="Sodergren E."/>
            <person name="Clifton S."/>
            <person name="Fulton L."/>
            <person name="Fulton B."/>
            <person name="Courtney L."/>
            <person name="Fronick C."/>
            <person name="Harrison M."/>
            <person name="Strong C."/>
            <person name="Farmer C."/>
            <person name="Delahaunty K."/>
            <person name="Markovic C."/>
            <person name="Hall O."/>
            <person name="Minx P."/>
            <person name="Tomlinson C."/>
            <person name="Mitreva M."/>
            <person name="Nelson J."/>
            <person name="Hou S."/>
            <person name="Wollam A."/>
            <person name="Pepin K.H."/>
            <person name="Johnson M."/>
            <person name="Bhonagiri V."/>
            <person name="Nash W.E."/>
            <person name="Warren W."/>
            <person name="Chinwalla A."/>
            <person name="Mardis E.R."/>
            <person name="Wilson R.K."/>
        </authorList>
    </citation>
    <scope>NUCLEOTIDE SEQUENCE [LARGE SCALE GENOMIC DNA]</scope>
    <source>
        <strain evidence="6">DSM 14469</strain>
    </source>
</reference>
<dbReference type="eggNOG" id="COG0583">
    <property type="taxonomic scope" value="Bacteria"/>
</dbReference>
<dbReference type="PANTHER" id="PTHR30346">
    <property type="entry name" value="TRANSCRIPTIONAL DUAL REGULATOR HCAR-RELATED"/>
    <property type="match status" value="1"/>
</dbReference>
<dbReference type="SUPFAM" id="SSF53850">
    <property type="entry name" value="Periplasmic binding protein-like II"/>
    <property type="match status" value="1"/>
</dbReference>
<accession>C6LJ09</accession>
<dbReference type="InterPro" id="IPR000847">
    <property type="entry name" value="LysR_HTH_N"/>
</dbReference>
<dbReference type="PRINTS" id="PR00039">
    <property type="entry name" value="HTHLYSR"/>
</dbReference>
<evidence type="ECO:0000256" key="4">
    <source>
        <dbReference type="ARBA" id="ARBA00023163"/>
    </source>
</evidence>
<dbReference type="AlphaFoldDB" id="C6LJ09"/>
<dbReference type="Pfam" id="PF03466">
    <property type="entry name" value="LysR_substrate"/>
    <property type="match status" value="1"/>
</dbReference>
<dbReference type="Proteomes" id="UP000005561">
    <property type="component" value="Unassembled WGS sequence"/>
</dbReference>
<dbReference type="PANTHER" id="PTHR30346:SF0">
    <property type="entry name" value="HCA OPERON TRANSCRIPTIONAL ACTIVATOR HCAR"/>
    <property type="match status" value="1"/>
</dbReference>
<comment type="similarity">
    <text evidence="1">Belongs to the LysR transcriptional regulatory family.</text>
</comment>
<gene>
    <name evidence="6" type="ORF">BRYFOR_08643</name>
</gene>
<dbReference type="FunFam" id="1.10.10.10:FF:000001">
    <property type="entry name" value="LysR family transcriptional regulator"/>
    <property type="match status" value="1"/>
</dbReference>
<organism evidence="6 7">
    <name type="scientific">Marvinbryantia formatexigens DSM 14469</name>
    <dbReference type="NCBI Taxonomy" id="478749"/>
    <lineage>
        <taxon>Bacteria</taxon>
        <taxon>Bacillati</taxon>
        <taxon>Bacillota</taxon>
        <taxon>Clostridia</taxon>
        <taxon>Lachnospirales</taxon>
        <taxon>Lachnospiraceae</taxon>
        <taxon>Marvinbryantia</taxon>
    </lineage>
</organism>
<evidence type="ECO:0000256" key="1">
    <source>
        <dbReference type="ARBA" id="ARBA00009437"/>
    </source>
</evidence>
<dbReference type="InterPro" id="IPR005119">
    <property type="entry name" value="LysR_subst-bd"/>
</dbReference>
<dbReference type="Gene3D" id="3.40.190.10">
    <property type="entry name" value="Periplasmic binding protein-like II"/>
    <property type="match status" value="2"/>
</dbReference>
<protein>
    <submittedName>
        <fullName evidence="6">LysR substrate binding domain protein</fullName>
    </submittedName>
</protein>
<dbReference type="InterPro" id="IPR036390">
    <property type="entry name" value="WH_DNA-bd_sf"/>
</dbReference>
<evidence type="ECO:0000256" key="2">
    <source>
        <dbReference type="ARBA" id="ARBA00023015"/>
    </source>
</evidence>
<evidence type="ECO:0000259" key="5">
    <source>
        <dbReference type="PROSITE" id="PS50931"/>
    </source>
</evidence>